<protein>
    <submittedName>
        <fullName evidence="3">Uncharacterized protein</fullName>
    </submittedName>
</protein>
<accession>A0ABR2KHN4</accession>
<reference evidence="3 4" key="1">
    <citation type="submission" date="2024-04" db="EMBL/GenBank/DDBJ databases">
        <title>Tritrichomonas musculus Genome.</title>
        <authorList>
            <person name="Alves-Ferreira E."/>
            <person name="Grigg M."/>
            <person name="Lorenzi H."/>
            <person name="Galac M."/>
        </authorList>
    </citation>
    <scope>NUCLEOTIDE SEQUENCE [LARGE SCALE GENOMIC DNA]</scope>
    <source>
        <strain evidence="3 4">EAF2021</strain>
    </source>
</reference>
<feature type="region of interest" description="Disordered" evidence="1">
    <location>
        <begin position="162"/>
        <end position="190"/>
    </location>
</feature>
<keyword evidence="4" id="KW-1185">Reference proteome</keyword>
<name>A0ABR2KHN4_9EUKA</name>
<proteinExistence type="predicted"/>
<evidence type="ECO:0000313" key="3">
    <source>
        <dbReference type="EMBL" id="KAK8890458.1"/>
    </source>
</evidence>
<comment type="caution">
    <text evidence="3">The sequence shown here is derived from an EMBL/GenBank/DDBJ whole genome shotgun (WGS) entry which is preliminary data.</text>
</comment>
<evidence type="ECO:0000313" key="4">
    <source>
        <dbReference type="Proteomes" id="UP001470230"/>
    </source>
</evidence>
<evidence type="ECO:0000256" key="1">
    <source>
        <dbReference type="SAM" id="MobiDB-lite"/>
    </source>
</evidence>
<dbReference type="EMBL" id="JAPFFF010000005">
    <property type="protein sequence ID" value="KAK8890458.1"/>
    <property type="molecule type" value="Genomic_DNA"/>
</dbReference>
<sequence>MNTVTTQNNSRFQNGLNIHLLQFSLPKQIIKEKEAIRVSITTMPDITKQHFTIKGKLMDYTNHLFSLNITNQTKKIVMVFRKKTSFLTENPIIASTVIQLKDFKEMPTEQITSGMVSTEIKSFNVYYPLQKQMREEHKKNVERIVVGTMKIQLSFTSPFKNVKQDNMSGKNNNRSNSKEKKSPKRRSGSKVCEYAEFDEDSICDALM</sequence>
<dbReference type="Proteomes" id="UP001470230">
    <property type="component" value="Unassembled WGS sequence"/>
</dbReference>
<gene>
    <name evidence="2" type="ORF">M9Y10_035233</name>
    <name evidence="3" type="ORF">M9Y10_035234</name>
</gene>
<organism evidence="3 4">
    <name type="scientific">Tritrichomonas musculus</name>
    <dbReference type="NCBI Taxonomy" id="1915356"/>
    <lineage>
        <taxon>Eukaryota</taxon>
        <taxon>Metamonada</taxon>
        <taxon>Parabasalia</taxon>
        <taxon>Tritrichomonadida</taxon>
        <taxon>Tritrichomonadidae</taxon>
        <taxon>Tritrichomonas</taxon>
    </lineage>
</organism>
<dbReference type="EMBL" id="JAPFFF010000005">
    <property type="protein sequence ID" value="KAK8890457.1"/>
    <property type="molecule type" value="Genomic_DNA"/>
</dbReference>
<evidence type="ECO:0000313" key="2">
    <source>
        <dbReference type="EMBL" id="KAK8890457.1"/>
    </source>
</evidence>